<reference evidence="2" key="2">
    <citation type="submission" date="2025-09" db="UniProtKB">
        <authorList>
            <consortium name="Ensembl"/>
        </authorList>
    </citation>
    <scope>IDENTIFICATION</scope>
</reference>
<dbReference type="AlphaFoldDB" id="A0A3Q2ZFJ2"/>
<evidence type="ECO:0000313" key="2">
    <source>
        <dbReference type="Ensembl" id="ENSKMAP00000002486.1"/>
    </source>
</evidence>
<accession>A0A3Q2ZFJ2</accession>
<feature type="chain" id="PRO_5018689476" evidence="1">
    <location>
        <begin position="22"/>
        <end position="91"/>
    </location>
</feature>
<dbReference type="Ensembl" id="ENSKMAT00000002537.1">
    <property type="protein sequence ID" value="ENSKMAP00000002486.1"/>
    <property type="gene ID" value="ENSKMAG00000001910.1"/>
</dbReference>
<sequence length="91" mass="10295">EKENVLLLTIFSLLSISATRCFNLPLGVGGGSFRAQRVSQPSTDPDEYKTAEFHNLWVRDVFLESGQSAVCLCPTCWLCSRFSLQLQEYFQ</sequence>
<name>A0A3Q2ZFJ2_KRYMA</name>
<feature type="signal peptide" evidence="1">
    <location>
        <begin position="1"/>
        <end position="21"/>
    </location>
</feature>
<keyword evidence="1" id="KW-0732">Signal</keyword>
<proteinExistence type="predicted"/>
<protein>
    <submittedName>
        <fullName evidence="2">Uncharacterized protein</fullName>
    </submittedName>
</protein>
<evidence type="ECO:0000256" key="1">
    <source>
        <dbReference type="SAM" id="SignalP"/>
    </source>
</evidence>
<reference evidence="2" key="1">
    <citation type="submission" date="2025-08" db="UniProtKB">
        <authorList>
            <consortium name="Ensembl"/>
        </authorList>
    </citation>
    <scope>IDENTIFICATION</scope>
</reference>
<evidence type="ECO:0000313" key="3">
    <source>
        <dbReference type="Proteomes" id="UP000264800"/>
    </source>
</evidence>
<keyword evidence="3" id="KW-1185">Reference proteome</keyword>
<dbReference type="Proteomes" id="UP000264800">
    <property type="component" value="Unplaced"/>
</dbReference>
<organism evidence="2 3">
    <name type="scientific">Kryptolebias marmoratus</name>
    <name type="common">Mangrove killifish</name>
    <name type="synonym">Rivulus marmoratus</name>
    <dbReference type="NCBI Taxonomy" id="37003"/>
    <lineage>
        <taxon>Eukaryota</taxon>
        <taxon>Metazoa</taxon>
        <taxon>Chordata</taxon>
        <taxon>Craniata</taxon>
        <taxon>Vertebrata</taxon>
        <taxon>Euteleostomi</taxon>
        <taxon>Actinopterygii</taxon>
        <taxon>Neopterygii</taxon>
        <taxon>Teleostei</taxon>
        <taxon>Neoteleostei</taxon>
        <taxon>Acanthomorphata</taxon>
        <taxon>Ovalentaria</taxon>
        <taxon>Atherinomorphae</taxon>
        <taxon>Cyprinodontiformes</taxon>
        <taxon>Rivulidae</taxon>
        <taxon>Kryptolebias</taxon>
    </lineage>
</organism>